<dbReference type="Pfam" id="PF13432">
    <property type="entry name" value="TPR_16"/>
    <property type="match status" value="1"/>
</dbReference>
<feature type="domain" description="Peptidase M48" evidence="7">
    <location>
        <begin position="94"/>
        <end position="251"/>
    </location>
</feature>
<dbReference type="PANTHER" id="PTHR22726:SF1">
    <property type="entry name" value="METALLOENDOPEPTIDASE OMA1, MITOCHONDRIAL"/>
    <property type="match status" value="1"/>
</dbReference>
<gene>
    <name evidence="8" type="ORF">JJ685_10970</name>
</gene>
<name>A0A936Z171_9BURK</name>
<proteinExistence type="inferred from homology"/>
<dbReference type="EMBL" id="JAEQNE010000002">
    <property type="protein sequence ID" value="MBL0391657.1"/>
    <property type="molecule type" value="Genomic_DNA"/>
</dbReference>
<keyword evidence="1 6" id="KW-0645">Protease</keyword>
<keyword evidence="9" id="KW-1185">Reference proteome</keyword>
<keyword evidence="5 6" id="KW-0482">Metalloprotease</keyword>
<evidence type="ECO:0000256" key="6">
    <source>
        <dbReference type="RuleBase" id="RU003983"/>
    </source>
</evidence>
<evidence type="ECO:0000256" key="2">
    <source>
        <dbReference type="ARBA" id="ARBA00022723"/>
    </source>
</evidence>
<accession>A0A936Z171</accession>
<sequence length="390" mass="43123">MNDRRAFLRSACRHCVGLGALTGLAGYAQDLSGIRVPQRFARPAVDTDEGGLWGLMDREEQRIRRSPLTIHDQAFQQYLRDLVCKLAGDFCPDVRVYPVRMPHFNAMMAPNGMMVVWSGLMLRAENEAQLAAVLGHELGHYMEKHTVEQLRAQKDTAVLGTLVGLVGGVGTFLGQMGLAASLFAFSREHEGRADRIGVRLMRHAGYDAREAASVWDNLLQELKVTGGKEAGKSGDIFDTHPTSAGRRDELLTLAAGAGGDTGEERYRKAIAPLRLGWLQDEVKRGQYEESLVLFDRMLQRDAKDAEALFARGEVYRLREDSGDAERALQDLDRASRLAQAPAEAFRSLGLLHRERRDTVAAAQAFQSYLAKAPKASDAAMVRAYLTELKP</sequence>
<evidence type="ECO:0000256" key="4">
    <source>
        <dbReference type="ARBA" id="ARBA00022833"/>
    </source>
</evidence>
<keyword evidence="2" id="KW-0479">Metal-binding</keyword>
<evidence type="ECO:0000256" key="1">
    <source>
        <dbReference type="ARBA" id="ARBA00022670"/>
    </source>
</evidence>
<dbReference type="PANTHER" id="PTHR22726">
    <property type="entry name" value="METALLOENDOPEPTIDASE OMA1"/>
    <property type="match status" value="1"/>
</dbReference>
<evidence type="ECO:0000256" key="5">
    <source>
        <dbReference type="ARBA" id="ARBA00023049"/>
    </source>
</evidence>
<dbReference type="GO" id="GO:0004222">
    <property type="term" value="F:metalloendopeptidase activity"/>
    <property type="evidence" value="ECO:0007669"/>
    <property type="project" value="InterPro"/>
</dbReference>
<dbReference type="Pfam" id="PF01435">
    <property type="entry name" value="Peptidase_M48"/>
    <property type="match status" value="1"/>
</dbReference>
<dbReference type="CDD" id="cd07324">
    <property type="entry name" value="M48C_Oma1-like"/>
    <property type="match status" value="1"/>
</dbReference>
<evidence type="ECO:0000256" key="3">
    <source>
        <dbReference type="ARBA" id="ARBA00022801"/>
    </source>
</evidence>
<keyword evidence="4 6" id="KW-0862">Zinc</keyword>
<dbReference type="Proteomes" id="UP000599109">
    <property type="component" value="Unassembled WGS sequence"/>
</dbReference>
<comment type="similarity">
    <text evidence="6">Belongs to the peptidase M48 family.</text>
</comment>
<dbReference type="SUPFAM" id="SSF48452">
    <property type="entry name" value="TPR-like"/>
    <property type="match status" value="1"/>
</dbReference>
<dbReference type="GO" id="GO:0016020">
    <property type="term" value="C:membrane"/>
    <property type="evidence" value="ECO:0007669"/>
    <property type="project" value="TreeGrafter"/>
</dbReference>
<dbReference type="InterPro" id="IPR001915">
    <property type="entry name" value="Peptidase_M48"/>
</dbReference>
<evidence type="ECO:0000259" key="7">
    <source>
        <dbReference type="Pfam" id="PF01435"/>
    </source>
</evidence>
<dbReference type="AlphaFoldDB" id="A0A936Z171"/>
<dbReference type="Gene3D" id="3.30.2010.10">
    <property type="entry name" value="Metalloproteases ('zincins'), catalytic domain"/>
    <property type="match status" value="1"/>
</dbReference>
<dbReference type="RefSeq" id="WP_201674270.1">
    <property type="nucleotide sequence ID" value="NZ_JAEQNE010000002.1"/>
</dbReference>
<comment type="cofactor">
    <cofactor evidence="6">
        <name>Zn(2+)</name>
        <dbReference type="ChEBI" id="CHEBI:29105"/>
    </cofactor>
    <text evidence="6">Binds 1 zinc ion per subunit.</text>
</comment>
<evidence type="ECO:0000313" key="8">
    <source>
        <dbReference type="EMBL" id="MBL0391657.1"/>
    </source>
</evidence>
<keyword evidence="3 6" id="KW-0378">Hydrolase</keyword>
<dbReference type="GO" id="GO:0046872">
    <property type="term" value="F:metal ion binding"/>
    <property type="evidence" value="ECO:0007669"/>
    <property type="project" value="UniProtKB-KW"/>
</dbReference>
<evidence type="ECO:0000313" key="9">
    <source>
        <dbReference type="Proteomes" id="UP000599109"/>
    </source>
</evidence>
<dbReference type="InterPro" id="IPR051156">
    <property type="entry name" value="Mito/Outer_Membr_Metalloprot"/>
</dbReference>
<comment type="caution">
    <text evidence="8">The sequence shown here is derived from an EMBL/GenBank/DDBJ whole genome shotgun (WGS) entry which is preliminary data.</text>
</comment>
<dbReference type="InterPro" id="IPR011990">
    <property type="entry name" value="TPR-like_helical_dom_sf"/>
</dbReference>
<reference evidence="8 9" key="1">
    <citation type="journal article" date="2017" name="Int. J. Syst. Evol. Microbiol.">
        <title>Ramlibacter monticola sp. nov., isolated from forest soil.</title>
        <authorList>
            <person name="Chaudhary D.K."/>
            <person name="Kim J."/>
        </authorList>
    </citation>
    <scope>NUCLEOTIDE SEQUENCE [LARGE SCALE GENOMIC DNA]</scope>
    <source>
        <strain evidence="8 9">KACC 19175</strain>
    </source>
</reference>
<organism evidence="8 9">
    <name type="scientific">Ramlibacter monticola</name>
    <dbReference type="NCBI Taxonomy" id="1926872"/>
    <lineage>
        <taxon>Bacteria</taxon>
        <taxon>Pseudomonadati</taxon>
        <taxon>Pseudomonadota</taxon>
        <taxon>Betaproteobacteria</taxon>
        <taxon>Burkholderiales</taxon>
        <taxon>Comamonadaceae</taxon>
        <taxon>Ramlibacter</taxon>
    </lineage>
</organism>
<protein>
    <submittedName>
        <fullName evidence="8">M48 family metalloprotease</fullName>
    </submittedName>
</protein>
<dbReference type="GO" id="GO:0051603">
    <property type="term" value="P:proteolysis involved in protein catabolic process"/>
    <property type="evidence" value="ECO:0007669"/>
    <property type="project" value="TreeGrafter"/>
</dbReference>
<dbReference type="Gene3D" id="1.25.40.10">
    <property type="entry name" value="Tetratricopeptide repeat domain"/>
    <property type="match status" value="1"/>
</dbReference>